<dbReference type="PRINTS" id="PR00080">
    <property type="entry name" value="SDRFAMILY"/>
</dbReference>
<gene>
    <name evidence="3" type="ORF">MTY59_01400</name>
</gene>
<evidence type="ECO:0000256" key="1">
    <source>
        <dbReference type="ARBA" id="ARBA00006484"/>
    </source>
</evidence>
<protein>
    <submittedName>
        <fullName evidence="3">Short-chain dehydrogenase</fullName>
    </submittedName>
</protein>
<evidence type="ECO:0000313" key="3">
    <source>
        <dbReference type="EMBL" id="BCZ20285.1"/>
    </source>
</evidence>
<dbReference type="PANTHER" id="PTHR42760">
    <property type="entry name" value="SHORT-CHAIN DEHYDROGENASES/REDUCTASES FAMILY MEMBER"/>
    <property type="match status" value="1"/>
</dbReference>
<organism evidence="3 4">
    <name type="scientific">Mycobacterium senriense</name>
    <dbReference type="NCBI Taxonomy" id="2775496"/>
    <lineage>
        <taxon>Bacteria</taxon>
        <taxon>Bacillati</taxon>
        <taxon>Actinomycetota</taxon>
        <taxon>Actinomycetes</taxon>
        <taxon>Mycobacteriales</taxon>
        <taxon>Mycobacteriaceae</taxon>
        <taxon>Mycobacterium</taxon>
        <taxon>Mycobacterium avium complex (MAC)</taxon>
    </lineage>
</organism>
<keyword evidence="2" id="KW-0560">Oxidoreductase</keyword>
<reference evidence="3 4" key="2">
    <citation type="submission" date="2021-07" db="EMBL/GenBank/DDBJ databases">
        <authorList>
            <person name="Matsumoto Y."/>
            <person name="Motooka D."/>
            <person name="Nakamura S."/>
        </authorList>
    </citation>
    <scope>NUCLEOTIDE SEQUENCE [LARGE SCALE GENOMIC DNA]</scope>
    <source>
        <strain evidence="3 4">TY59</strain>
    </source>
</reference>
<dbReference type="PRINTS" id="PR00081">
    <property type="entry name" value="GDHRDH"/>
</dbReference>
<sequence length="260" mass="27281">MTALASEESTLIPRTHERRVAVVTGASGGLGRAICRGLAAAGATVVGVDLMAADDTAADTRAAGGEWLGIVADVTSPEDTHDVADRVVATYGRCDILVNNAGVADICGWDELSYELWQQVLRVNLDGQFLMAKALVPAMREHGYGRIVNISSTSVAMPVDNFIAYRVSKMGVIGLTRALASLGADGITANAVSPSLTPTGMTDGRVPDEVFEMIRQGQNIKRIARPDDLVPTILFLTGEGSYWVTGQAFAADGGGSFNLP</sequence>
<name>A0ABM7SH04_9MYCO</name>
<dbReference type="CDD" id="cd05233">
    <property type="entry name" value="SDR_c"/>
    <property type="match status" value="1"/>
</dbReference>
<evidence type="ECO:0000256" key="2">
    <source>
        <dbReference type="ARBA" id="ARBA00023002"/>
    </source>
</evidence>
<dbReference type="InterPro" id="IPR036291">
    <property type="entry name" value="NAD(P)-bd_dom_sf"/>
</dbReference>
<dbReference type="Proteomes" id="UP000826012">
    <property type="component" value="Chromosome"/>
</dbReference>
<accession>A0ABM7SH04</accession>
<reference evidence="3 4" key="1">
    <citation type="submission" date="2021-07" db="EMBL/GenBank/DDBJ databases">
        <title>Complete genome sequence of nontuberculous Mycobacterium sp. TY59.</title>
        <authorList>
            <person name="Fukushima K."/>
        </authorList>
    </citation>
    <scope>NUCLEOTIDE SEQUENCE [LARGE SCALE GENOMIC DNA]</scope>
    <source>
        <strain evidence="3 4">TY59</strain>
    </source>
</reference>
<dbReference type="Gene3D" id="3.40.50.720">
    <property type="entry name" value="NAD(P)-binding Rossmann-like Domain"/>
    <property type="match status" value="1"/>
</dbReference>
<proteinExistence type="inferred from homology"/>
<dbReference type="PANTHER" id="PTHR42760:SF133">
    <property type="entry name" value="3-OXOACYL-[ACYL-CARRIER-PROTEIN] REDUCTASE"/>
    <property type="match status" value="1"/>
</dbReference>
<dbReference type="InterPro" id="IPR002347">
    <property type="entry name" value="SDR_fam"/>
</dbReference>
<dbReference type="EMBL" id="AP024828">
    <property type="protein sequence ID" value="BCZ20285.1"/>
    <property type="molecule type" value="Genomic_DNA"/>
</dbReference>
<keyword evidence="4" id="KW-1185">Reference proteome</keyword>
<dbReference type="SUPFAM" id="SSF51735">
    <property type="entry name" value="NAD(P)-binding Rossmann-fold domains"/>
    <property type="match status" value="1"/>
</dbReference>
<dbReference type="Pfam" id="PF13561">
    <property type="entry name" value="adh_short_C2"/>
    <property type="match status" value="1"/>
</dbReference>
<evidence type="ECO:0000313" key="4">
    <source>
        <dbReference type="Proteomes" id="UP000826012"/>
    </source>
</evidence>
<comment type="similarity">
    <text evidence="1">Belongs to the short-chain dehydrogenases/reductases (SDR) family.</text>
</comment>